<dbReference type="EMBL" id="LFND01000003">
    <property type="protein sequence ID" value="KMQ64603.1"/>
    <property type="molecule type" value="Genomic_DNA"/>
</dbReference>
<keyword evidence="5" id="KW-1185">Reference proteome</keyword>
<dbReference type="InterPro" id="IPR001789">
    <property type="entry name" value="Sig_transdc_resp-reg_receiver"/>
</dbReference>
<dbReference type="SMART" id="SM00850">
    <property type="entry name" value="LytTR"/>
    <property type="match status" value="1"/>
</dbReference>
<evidence type="ECO:0000313" key="4">
    <source>
        <dbReference type="EMBL" id="KMQ64603.1"/>
    </source>
</evidence>
<dbReference type="Gene3D" id="3.40.50.2300">
    <property type="match status" value="1"/>
</dbReference>
<keyword evidence="1" id="KW-0597">Phosphoprotein</keyword>
<dbReference type="PANTHER" id="PTHR37299">
    <property type="entry name" value="TRANSCRIPTIONAL REGULATOR-RELATED"/>
    <property type="match status" value="1"/>
</dbReference>
<dbReference type="Gene3D" id="2.40.50.1020">
    <property type="entry name" value="LytTr DNA-binding domain"/>
    <property type="match status" value="1"/>
</dbReference>
<feature type="domain" description="Response regulatory" evidence="2">
    <location>
        <begin position="4"/>
        <end position="115"/>
    </location>
</feature>
<dbReference type="Pfam" id="PF00072">
    <property type="entry name" value="Response_reg"/>
    <property type="match status" value="1"/>
</dbReference>
<sequence>MKLKCVIVDDEPNAAKLLEDYINRVPFLELCGVFFDGEKALENMVYSNIDIIFLDINLPGLNGLELASIISTKTKIIFTTAYSQYAVESYEKNAADYLLKPIPFNRFLSSIIKVKDLIEQKDTSGKEIEDADQQEYFFIKTGYETVKIYFRDLKYIEGSREYIFLHTTQGKQMCYKRMKEMAERLPEQFVRVHHSFIVNINHISKVDSVQVFIQEDRIPIGTTYKEILGSIIKNRSI</sequence>
<dbReference type="STRING" id="558151.ACM46_10135"/>
<feature type="modified residue" description="4-aspartylphosphate" evidence="1">
    <location>
        <position position="55"/>
    </location>
</feature>
<dbReference type="Pfam" id="PF04397">
    <property type="entry name" value="LytTR"/>
    <property type="match status" value="1"/>
</dbReference>
<evidence type="ECO:0008006" key="6">
    <source>
        <dbReference type="Google" id="ProtNLM"/>
    </source>
</evidence>
<gene>
    <name evidence="4" type="ORF">ACM46_10135</name>
</gene>
<accession>A0A0J7IDU1</accession>
<dbReference type="SUPFAM" id="SSF52172">
    <property type="entry name" value="CheY-like"/>
    <property type="match status" value="1"/>
</dbReference>
<dbReference type="AlphaFoldDB" id="A0A0J7IDU1"/>
<reference evidence="4 5" key="1">
    <citation type="journal article" date="2013" name="Int. J. Syst. Evol. Microbiol.">
        <title>Chryseobacterium angstadtii sp. nov., isolated from a newt tank.</title>
        <authorList>
            <person name="Kirk K.E."/>
            <person name="Hoffman J.A."/>
            <person name="Smith K.A."/>
            <person name="Strahan B.L."/>
            <person name="Failor K.C."/>
            <person name="Krebs J.E."/>
            <person name="Gale A.N."/>
            <person name="Do T.D."/>
            <person name="Sontag T.C."/>
            <person name="Batties A.M."/>
            <person name="Mistiszyn K."/>
            <person name="Newman J.D."/>
        </authorList>
    </citation>
    <scope>NUCLEOTIDE SEQUENCE [LARGE SCALE GENOMIC DNA]</scope>
    <source>
        <strain evidence="4 5">KM</strain>
    </source>
</reference>
<dbReference type="GO" id="GO:0003677">
    <property type="term" value="F:DNA binding"/>
    <property type="evidence" value="ECO:0007669"/>
    <property type="project" value="InterPro"/>
</dbReference>
<dbReference type="Proteomes" id="UP000036261">
    <property type="component" value="Unassembled WGS sequence"/>
</dbReference>
<evidence type="ECO:0000259" key="3">
    <source>
        <dbReference type="PROSITE" id="PS50930"/>
    </source>
</evidence>
<dbReference type="InterPro" id="IPR007492">
    <property type="entry name" value="LytTR_DNA-bd_dom"/>
</dbReference>
<dbReference type="InterPro" id="IPR046947">
    <property type="entry name" value="LytR-like"/>
</dbReference>
<dbReference type="PATRIC" id="fig|558151.6.peg.2138"/>
<evidence type="ECO:0000259" key="2">
    <source>
        <dbReference type="PROSITE" id="PS50110"/>
    </source>
</evidence>
<organism evidence="4 5">
    <name type="scientific">Chryseobacterium angstadtii</name>
    <dbReference type="NCBI Taxonomy" id="558151"/>
    <lineage>
        <taxon>Bacteria</taxon>
        <taxon>Pseudomonadati</taxon>
        <taxon>Bacteroidota</taxon>
        <taxon>Flavobacteriia</taxon>
        <taxon>Flavobacteriales</taxon>
        <taxon>Weeksellaceae</taxon>
        <taxon>Chryseobacterium group</taxon>
        <taxon>Chryseobacterium</taxon>
    </lineage>
</organism>
<comment type="caution">
    <text evidence="4">The sequence shown here is derived from an EMBL/GenBank/DDBJ whole genome shotgun (WGS) entry which is preliminary data.</text>
</comment>
<protein>
    <recommendedName>
        <fullName evidence="6">Chemotaxis protein CheY</fullName>
    </recommendedName>
</protein>
<dbReference type="OrthoDB" id="2168082at2"/>
<evidence type="ECO:0000256" key="1">
    <source>
        <dbReference type="PROSITE-ProRule" id="PRU00169"/>
    </source>
</evidence>
<proteinExistence type="predicted"/>
<dbReference type="PROSITE" id="PS50930">
    <property type="entry name" value="HTH_LYTTR"/>
    <property type="match status" value="1"/>
</dbReference>
<name>A0A0J7IDU1_9FLAO</name>
<dbReference type="GO" id="GO:0000156">
    <property type="term" value="F:phosphorelay response regulator activity"/>
    <property type="evidence" value="ECO:0007669"/>
    <property type="project" value="InterPro"/>
</dbReference>
<feature type="domain" description="HTH LytTR-type" evidence="3">
    <location>
        <begin position="137"/>
        <end position="207"/>
    </location>
</feature>
<evidence type="ECO:0000313" key="5">
    <source>
        <dbReference type="Proteomes" id="UP000036261"/>
    </source>
</evidence>
<dbReference type="InterPro" id="IPR011006">
    <property type="entry name" value="CheY-like_superfamily"/>
</dbReference>
<dbReference type="RefSeq" id="WP_048506528.1">
    <property type="nucleotide sequence ID" value="NZ_LFND01000003.1"/>
</dbReference>
<dbReference type="PROSITE" id="PS50110">
    <property type="entry name" value="RESPONSE_REGULATORY"/>
    <property type="match status" value="1"/>
</dbReference>
<dbReference type="SMART" id="SM00448">
    <property type="entry name" value="REC"/>
    <property type="match status" value="1"/>
</dbReference>
<dbReference type="PANTHER" id="PTHR37299:SF1">
    <property type="entry name" value="STAGE 0 SPORULATION PROTEIN A HOMOLOG"/>
    <property type="match status" value="1"/>
</dbReference>